<proteinExistence type="predicted"/>
<dbReference type="RefSeq" id="WP_380083498.1">
    <property type="nucleotide sequence ID" value="NZ_JBHSWD010000001.1"/>
</dbReference>
<organism evidence="1 2">
    <name type="scientific">Deinococcus lacus</name>
    <dbReference type="NCBI Taxonomy" id="392561"/>
    <lineage>
        <taxon>Bacteria</taxon>
        <taxon>Thermotogati</taxon>
        <taxon>Deinococcota</taxon>
        <taxon>Deinococci</taxon>
        <taxon>Deinococcales</taxon>
        <taxon>Deinococcaceae</taxon>
        <taxon>Deinococcus</taxon>
    </lineage>
</organism>
<accession>A0ABW1YDQ4</accession>
<evidence type="ECO:0000313" key="2">
    <source>
        <dbReference type="Proteomes" id="UP001596297"/>
    </source>
</evidence>
<keyword evidence="2" id="KW-1185">Reference proteome</keyword>
<name>A0ABW1YDQ4_9DEIO</name>
<reference evidence="2" key="1">
    <citation type="journal article" date="2019" name="Int. J. Syst. Evol. Microbiol.">
        <title>The Global Catalogue of Microorganisms (GCM) 10K type strain sequencing project: providing services to taxonomists for standard genome sequencing and annotation.</title>
        <authorList>
            <consortium name="The Broad Institute Genomics Platform"/>
            <consortium name="The Broad Institute Genome Sequencing Center for Infectious Disease"/>
            <person name="Wu L."/>
            <person name="Ma J."/>
        </authorList>
    </citation>
    <scope>NUCLEOTIDE SEQUENCE [LARGE SCALE GENOMIC DNA]</scope>
    <source>
        <strain evidence="2">CGMCC 1.15772</strain>
    </source>
</reference>
<gene>
    <name evidence="1" type="ORF">ACFP81_11015</name>
</gene>
<comment type="caution">
    <text evidence="1">The sequence shown here is derived from an EMBL/GenBank/DDBJ whole genome shotgun (WGS) entry which is preliminary data.</text>
</comment>
<sequence length="167" mass="18593">MEHEKDKGLVGNIVDTLRSGVEELRQKGEELTQSARLRMDIAQRHRELETLYTRLGRAYHSGTAPEVLEVIQQEIREVDRDIAAREKQLSNLGEDEHTGAVRLDEIRIQQVLPVQEMSGQQVVSDGAHAVTLPSDTQPLTSGDTATFVTRSSANVEVRPGTPAEEDR</sequence>
<protein>
    <submittedName>
        <fullName evidence="1">Uncharacterized protein</fullName>
    </submittedName>
</protein>
<evidence type="ECO:0000313" key="1">
    <source>
        <dbReference type="EMBL" id="MFC6592471.1"/>
    </source>
</evidence>
<dbReference type="EMBL" id="JBHSWD010000001">
    <property type="protein sequence ID" value="MFC6592471.1"/>
    <property type="molecule type" value="Genomic_DNA"/>
</dbReference>
<dbReference type="Proteomes" id="UP001596297">
    <property type="component" value="Unassembled WGS sequence"/>
</dbReference>